<evidence type="ECO:0000313" key="13">
    <source>
        <dbReference type="Proteomes" id="UP001218638"/>
    </source>
</evidence>
<dbReference type="CDD" id="cd04084">
    <property type="entry name" value="CBM6_xylanase-like"/>
    <property type="match status" value="1"/>
</dbReference>
<keyword evidence="2" id="KW-0858">Xylan degradation</keyword>
<dbReference type="Gene3D" id="2.60.40.10">
    <property type="entry name" value="Immunoglobulins"/>
    <property type="match status" value="1"/>
</dbReference>
<dbReference type="InterPro" id="IPR006584">
    <property type="entry name" value="Cellulose-bd_IV"/>
</dbReference>
<dbReference type="InterPro" id="IPR023296">
    <property type="entry name" value="Glyco_hydro_beta-prop_sf"/>
</dbReference>
<dbReference type="CDD" id="cd09003">
    <property type="entry name" value="GH43_XynD-like"/>
    <property type="match status" value="1"/>
</dbReference>
<keyword evidence="5" id="KW-0119">Carbohydrate metabolism</keyword>
<dbReference type="SMART" id="SM00409">
    <property type="entry name" value="IG"/>
    <property type="match status" value="1"/>
</dbReference>
<feature type="active site" description="Proton acceptor" evidence="7">
    <location>
        <position position="54"/>
    </location>
</feature>
<dbReference type="SUPFAM" id="SSF48726">
    <property type="entry name" value="Immunoglobulin"/>
    <property type="match status" value="1"/>
</dbReference>
<dbReference type="InterPro" id="IPR005084">
    <property type="entry name" value="CBM6"/>
</dbReference>
<dbReference type="SMART" id="SM00606">
    <property type="entry name" value="CBD_IV"/>
    <property type="match status" value="1"/>
</dbReference>
<reference evidence="12" key="1">
    <citation type="submission" date="2023-03" db="EMBL/GenBank/DDBJ databases">
        <title>Lomoglobus Profundus gen. nov., sp. nov., a novel member of the phylum Verrucomicrobia, isolated from deep-marine sediment of South China Sea.</title>
        <authorList>
            <person name="Ahmad T."/>
            <person name="Ishaq S.E."/>
            <person name="Wang F."/>
        </authorList>
    </citation>
    <scope>NUCLEOTIDE SEQUENCE</scope>
    <source>
        <strain evidence="12">LMO-M01</strain>
    </source>
</reference>
<evidence type="ECO:0000256" key="9">
    <source>
        <dbReference type="RuleBase" id="RU361187"/>
    </source>
</evidence>
<evidence type="ECO:0000256" key="7">
    <source>
        <dbReference type="PIRSR" id="PIRSR606710-1"/>
    </source>
</evidence>
<name>A0AAF0CMC9_9BACT</name>
<dbReference type="PANTHER" id="PTHR43772:SF2">
    <property type="entry name" value="PUTATIVE (AFU_ORTHOLOGUE AFUA_2G04480)-RELATED"/>
    <property type="match status" value="1"/>
</dbReference>
<dbReference type="InterPro" id="IPR013783">
    <property type="entry name" value="Ig-like_fold"/>
</dbReference>
<dbReference type="InterPro" id="IPR006710">
    <property type="entry name" value="Glyco_hydro_43"/>
</dbReference>
<feature type="domain" description="CBM6" evidence="11">
    <location>
        <begin position="327"/>
        <end position="451"/>
    </location>
</feature>
<dbReference type="EMBL" id="CP119075">
    <property type="protein sequence ID" value="WED63111.1"/>
    <property type="molecule type" value="Genomic_DNA"/>
</dbReference>
<proteinExistence type="inferred from homology"/>
<evidence type="ECO:0000256" key="4">
    <source>
        <dbReference type="ARBA" id="ARBA00022801"/>
    </source>
</evidence>
<keyword evidence="2" id="KW-0624">Polysaccharide degradation</keyword>
<evidence type="ECO:0000256" key="1">
    <source>
        <dbReference type="ARBA" id="ARBA00009865"/>
    </source>
</evidence>
<dbReference type="InterPro" id="IPR052176">
    <property type="entry name" value="Glycosyl_Hydrlase_43_Enz"/>
</dbReference>
<evidence type="ECO:0000259" key="10">
    <source>
        <dbReference type="PROSITE" id="PS50835"/>
    </source>
</evidence>
<dbReference type="InterPro" id="IPR036179">
    <property type="entry name" value="Ig-like_dom_sf"/>
</dbReference>
<dbReference type="GO" id="GO:0004553">
    <property type="term" value="F:hydrolase activity, hydrolyzing O-glycosyl compounds"/>
    <property type="evidence" value="ECO:0007669"/>
    <property type="project" value="InterPro"/>
</dbReference>
<protein>
    <submittedName>
        <fullName evidence="12">Family 43 glycosylhydrolase</fullName>
    </submittedName>
</protein>
<feature type="domain" description="Ig-like" evidence="10">
    <location>
        <begin position="456"/>
        <end position="537"/>
    </location>
</feature>
<dbReference type="SUPFAM" id="SSF75005">
    <property type="entry name" value="Arabinanase/levansucrase/invertase"/>
    <property type="match status" value="1"/>
</dbReference>
<dbReference type="GO" id="GO:0030246">
    <property type="term" value="F:carbohydrate binding"/>
    <property type="evidence" value="ECO:0007669"/>
    <property type="project" value="InterPro"/>
</dbReference>
<feature type="active site" description="Proton donor" evidence="7">
    <location>
        <position position="206"/>
    </location>
</feature>
<evidence type="ECO:0000256" key="5">
    <source>
        <dbReference type="ARBA" id="ARBA00023277"/>
    </source>
</evidence>
<dbReference type="Pfam" id="PF04616">
    <property type="entry name" value="Glyco_hydro_43"/>
    <property type="match status" value="1"/>
</dbReference>
<dbReference type="RefSeq" id="WP_330931788.1">
    <property type="nucleotide sequence ID" value="NZ_CP119075.1"/>
</dbReference>
<dbReference type="GO" id="GO:0045493">
    <property type="term" value="P:xylan catabolic process"/>
    <property type="evidence" value="ECO:0007669"/>
    <property type="project" value="UniProtKB-KW"/>
</dbReference>
<dbReference type="SUPFAM" id="SSF49785">
    <property type="entry name" value="Galactose-binding domain-like"/>
    <property type="match status" value="1"/>
</dbReference>
<feature type="site" description="Important for catalytic activity, responsible for pKa modulation of the active site Glu and correct orientation of both the proton donor and substrate" evidence="8">
    <location>
        <position position="157"/>
    </location>
</feature>
<keyword evidence="4 9" id="KW-0378">Hydrolase</keyword>
<dbReference type="KEGG" id="slom:PXH66_12295"/>
<dbReference type="Gene3D" id="2.60.120.260">
    <property type="entry name" value="Galactose-binding domain-like"/>
    <property type="match status" value="1"/>
</dbReference>
<dbReference type="PROSITE" id="PS51175">
    <property type="entry name" value="CBM6"/>
    <property type="match status" value="1"/>
</dbReference>
<dbReference type="Gene3D" id="2.115.10.20">
    <property type="entry name" value="Glycosyl hydrolase domain, family 43"/>
    <property type="match status" value="1"/>
</dbReference>
<accession>A0AAF0CMC9</accession>
<evidence type="ECO:0000259" key="11">
    <source>
        <dbReference type="PROSITE" id="PS51175"/>
    </source>
</evidence>
<evidence type="ECO:0000256" key="2">
    <source>
        <dbReference type="ARBA" id="ARBA00022651"/>
    </source>
</evidence>
<sequence length="576" mass="62386">MFRSHWLVLHCLVWALIALIGRADYPVASHRHLADPAAMVHEGRVYVYCSNDDDSPLDGGYDMKSLVCMSSSDLKNWTDHGEVIRVPGAANWATHTWAPAAIERDGMFYLYFANNGSNIGVAVSDSPTGPFVDPLGRPLVTAQTPGVLPADSIWVFDPAVFIDDDGQAYLYFGGNGEDNVRIIRLNEDMVSVQGEAIKVTAPAFFEAAWMHERDGTYYLSYSTQPSAGIRIDYMTAATPTGPFTYAGIVAAQPPANNNNNHAAEFQLHGAWYHVYHNRFSAIEAGLAPTYRRNIAVEELTHRADGSIEPITYTRDGVVQVGRLNPYRRVEAETFGQQSGVAVERCAEGGMNLTELDTGDWVRLRGVDFGAGGTIEFQARVASAAAGGEISLHLDDRTTAAIGTVEVAATGGDQTWTTITAPVASTSGVHDLYLRFSGHSEAFFNLNWWRFTPRQAPVVLSQPRDLQVAPGQRAEFWVQSDASAADVTFQWIHDGVVLEGATAAFLHLDAVTRNHAGMYRVEMSNEAGVIRSDSAELTVVAGVAGKLVNLAVRAPLDNGATLIPGFVLSESTPPGPE</sequence>
<evidence type="ECO:0000313" key="12">
    <source>
        <dbReference type="EMBL" id="WED63111.1"/>
    </source>
</evidence>
<evidence type="ECO:0000256" key="6">
    <source>
        <dbReference type="ARBA" id="ARBA00023295"/>
    </source>
</evidence>
<evidence type="ECO:0000256" key="3">
    <source>
        <dbReference type="ARBA" id="ARBA00022729"/>
    </source>
</evidence>
<keyword evidence="3" id="KW-0732">Signal</keyword>
<gene>
    <name evidence="12" type="ORF">PXH66_12295</name>
</gene>
<organism evidence="12 13">
    <name type="scientific">Synoicihabitans lomoniglobus</name>
    <dbReference type="NCBI Taxonomy" id="2909285"/>
    <lineage>
        <taxon>Bacteria</taxon>
        <taxon>Pseudomonadati</taxon>
        <taxon>Verrucomicrobiota</taxon>
        <taxon>Opitutia</taxon>
        <taxon>Opitutales</taxon>
        <taxon>Opitutaceae</taxon>
        <taxon>Synoicihabitans</taxon>
    </lineage>
</organism>
<dbReference type="PROSITE" id="PS50835">
    <property type="entry name" value="IG_LIKE"/>
    <property type="match status" value="1"/>
</dbReference>
<dbReference type="PANTHER" id="PTHR43772">
    <property type="entry name" value="ENDO-1,4-BETA-XYLANASE"/>
    <property type="match status" value="1"/>
</dbReference>
<keyword evidence="13" id="KW-1185">Reference proteome</keyword>
<keyword evidence="6 9" id="KW-0326">Glycosidase</keyword>
<comment type="similarity">
    <text evidence="1 9">Belongs to the glycosyl hydrolase 43 family.</text>
</comment>
<dbReference type="AlphaFoldDB" id="A0AAF0CMC9"/>
<evidence type="ECO:0000256" key="8">
    <source>
        <dbReference type="PIRSR" id="PIRSR606710-2"/>
    </source>
</evidence>
<dbReference type="Pfam" id="PF03422">
    <property type="entry name" value="CBM_6"/>
    <property type="match status" value="1"/>
</dbReference>
<dbReference type="InterPro" id="IPR003599">
    <property type="entry name" value="Ig_sub"/>
</dbReference>
<dbReference type="InterPro" id="IPR008979">
    <property type="entry name" value="Galactose-bd-like_sf"/>
</dbReference>
<dbReference type="Proteomes" id="UP001218638">
    <property type="component" value="Chromosome"/>
</dbReference>
<dbReference type="InterPro" id="IPR007110">
    <property type="entry name" value="Ig-like_dom"/>
</dbReference>